<proteinExistence type="predicted"/>
<dbReference type="InterPro" id="IPR036390">
    <property type="entry name" value="WH_DNA-bd_sf"/>
</dbReference>
<comment type="caution">
    <text evidence="5">The sequence shown here is derived from an EMBL/GenBank/DDBJ whole genome shotgun (WGS) entry which is preliminary data.</text>
</comment>
<evidence type="ECO:0000313" key="6">
    <source>
        <dbReference type="Proteomes" id="UP000236197"/>
    </source>
</evidence>
<reference evidence="6" key="1">
    <citation type="submission" date="2018-01" db="EMBL/GenBank/DDBJ databases">
        <title>Rubneribacter badeniensis gen. nov., sp. nov., and Colonibacter rubneri, gen. nov., sp. nov., WGS of new members of the Eggerthellaceae.</title>
        <authorList>
            <person name="Danylec N."/>
            <person name="Stoll D.A."/>
            <person name="Doetsch A."/>
            <person name="Kulling S.E."/>
            <person name="Huch M."/>
        </authorList>
    </citation>
    <scope>NUCLEOTIDE SEQUENCE [LARGE SCALE GENOMIC DNA]</scope>
    <source>
        <strain evidence="6">ResAG-96</strain>
    </source>
</reference>
<dbReference type="Gene3D" id="1.10.10.10">
    <property type="entry name" value="Winged helix-like DNA-binding domain superfamily/Winged helix DNA-binding domain"/>
    <property type="match status" value="1"/>
</dbReference>
<dbReference type="SUPFAM" id="SSF46785">
    <property type="entry name" value="Winged helix' DNA-binding domain"/>
    <property type="match status" value="1"/>
</dbReference>
<evidence type="ECO:0000256" key="2">
    <source>
        <dbReference type="ARBA" id="ARBA00023125"/>
    </source>
</evidence>
<dbReference type="Pfam" id="PF01047">
    <property type="entry name" value="MarR"/>
    <property type="match status" value="1"/>
</dbReference>
<dbReference type="SMART" id="SM00347">
    <property type="entry name" value="HTH_MARR"/>
    <property type="match status" value="1"/>
</dbReference>
<name>A0A2K2UDB8_9ACTN</name>
<dbReference type="PANTHER" id="PTHR42756">
    <property type="entry name" value="TRANSCRIPTIONAL REGULATOR, MARR"/>
    <property type="match status" value="1"/>
</dbReference>
<dbReference type="PANTHER" id="PTHR42756:SF1">
    <property type="entry name" value="TRANSCRIPTIONAL REPRESSOR OF EMRAB OPERON"/>
    <property type="match status" value="1"/>
</dbReference>
<evidence type="ECO:0000259" key="4">
    <source>
        <dbReference type="PROSITE" id="PS50995"/>
    </source>
</evidence>
<gene>
    <name evidence="5" type="ORF">C2L71_02975</name>
</gene>
<protein>
    <submittedName>
        <fullName evidence="5">MarR family transcriptional regulator</fullName>
    </submittedName>
</protein>
<dbReference type="EMBL" id="PPEK01000002">
    <property type="protein sequence ID" value="PNV68242.1"/>
    <property type="molecule type" value="Genomic_DNA"/>
</dbReference>
<dbReference type="AlphaFoldDB" id="A0A2K2UDB8"/>
<dbReference type="InterPro" id="IPR000835">
    <property type="entry name" value="HTH_MarR-typ"/>
</dbReference>
<dbReference type="Proteomes" id="UP000236197">
    <property type="component" value="Unassembled WGS sequence"/>
</dbReference>
<accession>A0A2K2UDB8</accession>
<dbReference type="GO" id="GO:0003700">
    <property type="term" value="F:DNA-binding transcription factor activity"/>
    <property type="evidence" value="ECO:0007669"/>
    <property type="project" value="InterPro"/>
</dbReference>
<dbReference type="PROSITE" id="PS50995">
    <property type="entry name" value="HTH_MARR_2"/>
    <property type="match status" value="1"/>
</dbReference>
<keyword evidence="6" id="KW-1185">Reference proteome</keyword>
<keyword evidence="3" id="KW-0804">Transcription</keyword>
<keyword evidence="2" id="KW-0238">DNA-binding</keyword>
<feature type="domain" description="HTH marR-type" evidence="4">
    <location>
        <begin position="1"/>
        <end position="136"/>
    </location>
</feature>
<dbReference type="OrthoDB" id="3176111at2"/>
<organism evidence="5 6">
    <name type="scientific">Enteroscipio rubneri</name>
    <dbReference type="NCBI Taxonomy" id="2070686"/>
    <lineage>
        <taxon>Bacteria</taxon>
        <taxon>Bacillati</taxon>
        <taxon>Actinomycetota</taxon>
        <taxon>Coriobacteriia</taxon>
        <taxon>Eggerthellales</taxon>
        <taxon>Eggerthellaceae</taxon>
        <taxon>Enteroscipio</taxon>
    </lineage>
</organism>
<evidence type="ECO:0000256" key="1">
    <source>
        <dbReference type="ARBA" id="ARBA00023015"/>
    </source>
</evidence>
<dbReference type="GO" id="GO:0003677">
    <property type="term" value="F:DNA binding"/>
    <property type="evidence" value="ECO:0007669"/>
    <property type="project" value="UniProtKB-KW"/>
</dbReference>
<evidence type="ECO:0000313" key="5">
    <source>
        <dbReference type="EMBL" id="PNV68242.1"/>
    </source>
</evidence>
<keyword evidence="1" id="KW-0805">Transcription regulation</keyword>
<dbReference type="InterPro" id="IPR036388">
    <property type="entry name" value="WH-like_DNA-bd_sf"/>
</dbReference>
<evidence type="ECO:0000256" key="3">
    <source>
        <dbReference type="ARBA" id="ARBA00023163"/>
    </source>
</evidence>
<dbReference type="PRINTS" id="PR00598">
    <property type="entry name" value="HTHMARR"/>
</dbReference>
<sequence length="147" mass="16109">MRGTVNQLARTLALANRFITEQLEQHGLAGIAPSHGDIFVQLFAHGELPMSELAQRIGRDPSTVTALVRKLAVGGYVSTAKLPEDKRVTLVALTERGRRLQSVFESISNTLADVQCRGLGDVELEALDRTLRTMQENFETALEGEHA</sequence>
<dbReference type="RefSeq" id="WP_103264310.1">
    <property type="nucleotide sequence ID" value="NZ_CABMLE010000002.1"/>
</dbReference>